<keyword evidence="1" id="KW-0732">Signal</keyword>
<feature type="signal peptide" evidence="1">
    <location>
        <begin position="1"/>
        <end position="19"/>
    </location>
</feature>
<dbReference type="RefSeq" id="WP_344766350.1">
    <property type="nucleotide sequence ID" value="NZ_BAABAK010000009.1"/>
</dbReference>
<keyword evidence="3" id="KW-1185">Reference proteome</keyword>
<proteinExistence type="predicted"/>
<gene>
    <name evidence="2" type="ORF">GCM10022246_17650</name>
</gene>
<reference evidence="3" key="1">
    <citation type="journal article" date="2019" name="Int. J. Syst. Evol. Microbiol.">
        <title>The Global Catalogue of Microorganisms (GCM) 10K type strain sequencing project: providing services to taxonomists for standard genome sequencing and annotation.</title>
        <authorList>
            <consortium name="The Broad Institute Genomics Platform"/>
            <consortium name="The Broad Institute Genome Sequencing Center for Infectious Disease"/>
            <person name="Wu L."/>
            <person name="Ma J."/>
        </authorList>
    </citation>
    <scope>NUCLEOTIDE SEQUENCE [LARGE SCALE GENOMIC DNA]</scope>
    <source>
        <strain evidence="3">JCM 17338</strain>
    </source>
</reference>
<protein>
    <recommendedName>
        <fullName evidence="4">NIPSNAP protein</fullName>
    </recommendedName>
</protein>
<evidence type="ECO:0000313" key="2">
    <source>
        <dbReference type="EMBL" id="GAA3965027.1"/>
    </source>
</evidence>
<dbReference type="Gene3D" id="3.30.70.100">
    <property type="match status" value="1"/>
</dbReference>
<sequence>MKGSILLLVATFATAPLLAQHIQEIKSHTAPNMTLAQNGTLIIKPSENSSKKDFDFLQGNWEVANTKRQSLLEGNENWNKFDSKSSTELILLGIGNVEKYTAVIEGKPFEGTALRIFDPNTRLWSIYWSDSNNGTLDPPMVGSFDGKVGDFYSEDHYLGHRVLVRFNWNATDPGHPVWSQAFSVDDGLSWEWNWYMHFSRNMDHEVPALGINVMELRNYILEPGKVGDFVRLFRKELIAPQVALGGYPMGEYAPKINNDHLIWFRGFESMQSRGQFLNDFYYGAVWKKNRTQANGLLVNNDNVHLLKPLLGLEPGTNERIDRKWFNNSGGITVIDYYISNQKRGNFIQLLRLGYLPAMRKAGIKKISFWISEDGENTFPRLPVFQDQNLTVSIAFYRSEAEYHQKIAQRDKMLSLERKKALTDAVTLHSTEVLYPLTP</sequence>
<evidence type="ECO:0008006" key="4">
    <source>
        <dbReference type="Google" id="ProtNLM"/>
    </source>
</evidence>
<accession>A0ABP7PHB0</accession>
<dbReference type="InterPro" id="IPR011008">
    <property type="entry name" value="Dimeric_a/b-barrel"/>
</dbReference>
<dbReference type="Proteomes" id="UP001501081">
    <property type="component" value="Unassembled WGS sequence"/>
</dbReference>
<dbReference type="EMBL" id="BAABAK010000009">
    <property type="protein sequence ID" value="GAA3965027.1"/>
    <property type="molecule type" value="Genomic_DNA"/>
</dbReference>
<evidence type="ECO:0000313" key="3">
    <source>
        <dbReference type="Proteomes" id="UP001501081"/>
    </source>
</evidence>
<comment type="caution">
    <text evidence="2">The sequence shown here is derived from an EMBL/GenBank/DDBJ whole genome shotgun (WGS) entry which is preliminary data.</text>
</comment>
<evidence type="ECO:0000256" key="1">
    <source>
        <dbReference type="SAM" id="SignalP"/>
    </source>
</evidence>
<feature type="chain" id="PRO_5047283070" description="NIPSNAP protein" evidence="1">
    <location>
        <begin position="20"/>
        <end position="438"/>
    </location>
</feature>
<name>A0ABP7PHB0_9SPHI</name>
<organism evidence="2 3">
    <name type="scientific">Pedobacter ginsengiterrae</name>
    <dbReference type="NCBI Taxonomy" id="871696"/>
    <lineage>
        <taxon>Bacteria</taxon>
        <taxon>Pseudomonadati</taxon>
        <taxon>Bacteroidota</taxon>
        <taxon>Sphingobacteriia</taxon>
        <taxon>Sphingobacteriales</taxon>
        <taxon>Sphingobacteriaceae</taxon>
        <taxon>Pedobacter</taxon>
    </lineage>
</organism>
<dbReference type="SUPFAM" id="SSF54909">
    <property type="entry name" value="Dimeric alpha+beta barrel"/>
    <property type="match status" value="1"/>
</dbReference>